<feature type="compositionally biased region" description="Low complexity" evidence="9">
    <location>
        <begin position="1259"/>
        <end position="1270"/>
    </location>
</feature>
<dbReference type="Gene3D" id="3.40.50.1000">
    <property type="entry name" value="HAD superfamily/HAD-like"/>
    <property type="match status" value="1"/>
</dbReference>
<evidence type="ECO:0000256" key="3">
    <source>
        <dbReference type="ARBA" id="ARBA00022525"/>
    </source>
</evidence>
<keyword evidence="6" id="KW-0378">Hydrolase</keyword>
<dbReference type="PROSITE" id="PS50969">
    <property type="entry name" value="FCP1"/>
    <property type="match status" value="1"/>
</dbReference>
<dbReference type="EMBL" id="JADGMS010000001">
    <property type="protein sequence ID" value="KAF9689017.1"/>
    <property type="molecule type" value="Genomic_DNA"/>
</dbReference>
<feature type="compositionally biased region" description="Polar residues" evidence="9">
    <location>
        <begin position="643"/>
        <end position="655"/>
    </location>
</feature>
<feature type="compositionally biased region" description="Gly residues" evidence="9">
    <location>
        <begin position="1"/>
        <end position="11"/>
    </location>
</feature>
<keyword evidence="3" id="KW-0964">Secreted</keyword>
<dbReference type="GO" id="GO:0006508">
    <property type="term" value="P:proteolysis"/>
    <property type="evidence" value="ECO:0007669"/>
    <property type="project" value="UniProtKB-KW"/>
</dbReference>
<dbReference type="InterPro" id="IPR036412">
    <property type="entry name" value="HAD-like_sf"/>
</dbReference>
<dbReference type="Gene3D" id="3.40.50.11320">
    <property type="match status" value="1"/>
</dbReference>
<comment type="similarity">
    <text evidence="2">Belongs to the peptidase S10 family.</text>
</comment>
<keyword evidence="7" id="KW-0325">Glycoprotein</keyword>
<protein>
    <recommendedName>
        <fullName evidence="10">FCP1 homology domain-containing protein</fullName>
    </recommendedName>
</protein>
<evidence type="ECO:0000256" key="6">
    <source>
        <dbReference type="ARBA" id="ARBA00022801"/>
    </source>
</evidence>
<dbReference type="PRINTS" id="PR00724">
    <property type="entry name" value="CRBOXYPTASEC"/>
</dbReference>
<sequence>MGKNETGGGGCRMEDVEEGEISDTTSIEEISEEDFKKQEDAIGKETPSNNSSQKVWTVRDLYKYQVGGGYVSGLYNLAWAQAVQNKPLNELFVEVELDGSSKNTSVNRSNEDKRTVEGEIDLDSEPVLVKSEGMGSVVVENRVKSIREDLGSVSVFEAEKSFEAVCLKLHKALESLKELVGGDHRDLPSKDGLVQLLFMAIGVVNSVFGSMNKKIKEQNKGVFSRFLSLLISPYPPFFSLGQNKEIELMVSSMGSYYNLSSSRTGEERETQVSCEVNENHNDSLAKTASYDLTTVNEKLPSAAELFVQNKPNKSSIEAPKPGVPSFKSRGALLPLLDLKKYHDEDSLPSPTQETTPSFPVQRVLPIGDGMISSGLPVLKVAPVAEEPRMHPYETDALKAVSSYQQKFNRNSFLTNELPSPTPSEESGNGDGDTAGEVSISSGPSSTMKASAKSRDPRLRYVNVEASSALDHDHRALPIVNNLPRVEPVGAIVGSRKQKIDEDDLDGPSLKRQRNSFDNFGAARDIESMIGTGGWLEDTDMAEPQTVNKNQWAENVEPDQRINNGFVCPSSVSGKSNVSGSELPFMGISNIAGSEQAQVTSTATTSLPDLLKDIAVNPTMLINILKMGQQHRLALDGQQTYYDPTKSISHPPSSKSVPGAIPAMNAASPQPSGILPRPAGTPQVPSQIVTTDESGKIRMKPRDPRRVLHNNSLQRSGNWEPEQFKTTTLTPTTPGTKDDQNLQKQEGLAELKPTVPPDISFPFTKSLENIADILSVSQASTTPPFISQNVASQPMQNKSDRVDGKAGISNSDQKTGPASSLEVVAASSHSQNTWKDVEHLFEGYDDQQKAAIQRERTRRLEEQKKMFGARKLCLFVEVDPVHDEILRKKEEQDREKPYRHIFRFPHMGMWTKLRPGIWNFLEKASKLFELHLYTMGNKLYATEMAKVLDPKGCLFAGRVISRGDDGDPFDGDERVPKSKDLEGVLGMESGVVIIDDSVRVWPHNKLNLIVVERQFGLPGPSLLEIDHDERPEDGTLACSLAVIDKIHQNFFTHHSLDEADVRNILASEQRKILGGCRILFSRVFPVGEVKPHLHPLWQMAEQFGAVCTNQIDEQVTHVVANSLGTDKGGSISFALSKSKKKLKVRSTPGNGPAIPPLLRQGLRCKMRVTLTMRDPLPPLDYPPSSETRMWLLKQRLSGWRNAPPPLSFSRKANSNNNNVTTTSTASSTAASSRISRSPSPALARNLEEPASGGSTSAGRPAMPLRTAAAAAPPVPPSKGSLRTAVSLPPMDPPRDGHTDGKRFLSKAAHLYSKDTGDQREASVLRDELDMLQEENENIFEKLRLEEERCEEAEARVKELEKQVAAFGEGVSLEAKLLSRKEAALRQREAALKDAKQNNMVDKEIASIRSEVPNLSELYAYISCLIQNAKDEAAVVMQQLQGAESEVKALRSMTQRMILTQKEMEEVVLKRCWLARYWGLAAKYGICADVAVSKHEYWSSLAPLPFEVVVSAGQKAREECDEDSEKRSTLAQDLSDLTGEGNIETMLSVEMGLKELASLKVEDAIVLALAQQRRANSLRLSISDVKSPGDPKYMEAFELSPEESEDVLFKEAWLTYFWRRAKAHGIEEDTAKERFQFWISRSAHSPSSHDAVDGSLRSSVNHALSVERNNGIASRFTRLLYHRSRLDRIAQLPGQPPVWFQQYSGYLTVDDKNQKALFYYFAEAEIDSASKPLVLWLNGGPGCSSLGVGAFSENGPFRPSGEGLVKNQYSWNREANMLYLETPIGVGFSYSTNASSYEGVNDKITARDNLVFLQKWFVKFPQYRNRSLFITGESYAGGHYVPQLAELMLQFNKKEKLFNLKGIAVSITKKNKLPPFSVCNSVELFPFQLYLFFLFPLENSSFAHLYFQLIVTCKSQLGNPVLEYSTDFNSRAEFFWSHGLISDTTYKMFTSVCNYSRYVSEYYRGSVSPRCTRVMSQVTRETSRFVDKYDVTLDVCISSVLSQSKVLTPKVGDNVDVCVEDETVNYLNRPDVQMALHARLVGVRRWAVCSTVFDNFSLNVSISVFLIMSCLTWSYQPLQSWADSSKQESQSWFTGKLPLTLSVVKMEFNQGWSWNGDQDSVIPLTGSRKLVHGLAEELGLKTTVPYRVWFEGQQVGGWTQVYDNILSFATIRGASHEAPFSQPERSLVLLKAFLGGQPLPEAF</sequence>
<dbReference type="InterPro" id="IPR029058">
    <property type="entry name" value="AB_hydrolase_fold"/>
</dbReference>
<proteinExistence type="inferred from homology"/>
<dbReference type="GO" id="GO:0004185">
    <property type="term" value="F:serine-type carboxypeptidase activity"/>
    <property type="evidence" value="ECO:0007669"/>
    <property type="project" value="InterPro"/>
</dbReference>
<dbReference type="InterPro" id="IPR001563">
    <property type="entry name" value="Peptidase_S10"/>
</dbReference>
<feature type="compositionally biased region" description="Polar residues" evidence="9">
    <location>
        <begin position="786"/>
        <end position="796"/>
    </location>
</feature>
<accession>A0A835NA22</accession>
<dbReference type="CDD" id="cd17729">
    <property type="entry name" value="BRCT_CTDP1"/>
    <property type="match status" value="1"/>
</dbReference>
<dbReference type="SUPFAM" id="SSF53474">
    <property type="entry name" value="alpha/beta-Hydrolases"/>
    <property type="match status" value="1"/>
</dbReference>
<keyword evidence="8" id="KW-0175">Coiled coil</keyword>
<evidence type="ECO:0000256" key="9">
    <source>
        <dbReference type="SAM" id="MobiDB-lite"/>
    </source>
</evidence>
<name>A0A835NA22_9ROSI</name>
<evidence type="ECO:0000256" key="2">
    <source>
        <dbReference type="ARBA" id="ARBA00009431"/>
    </source>
</evidence>
<evidence type="ECO:0000256" key="1">
    <source>
        <dbReference type="ARBA" id="ARBA00004613"/>
    </source>
</evidence>
<dbReference type="PROSITE" id="PS00560">
    <property type="entry name" value="CARBOXYPEPT_SER_HIS"/>
    <property type="match status" value="1"/>
</dbReference>
<feature type="region of interest" description="Disordered" evidence="9">
    <location>
        <begin position="1200"/>
        <end position="1300"/>
    </location>
</feature>
<feature type="coiled-coil region" evidence="8">
    <location>
        <begin position="1320"/>
        <end position="1396"/>
    </location>
</feature>
<feature type="region of interest" description="Disordered" evidence="9">
    <location>
        <begin position="643"/>
        <end position="741"/>
    </location>
</feature>
<evidence type="ECO:0000313" key="12">
    <source>
        <dbReference type="Proteomes" id="UP000657918"/>
    </source>
</evidence>
<feature type="compositionally biased region" description="Basic and acidic residues" evidence="9">
    <location>
        <begin position="1291"/>
        <end position="1300"/>
    </location>
</feature>
<reference evidence="11 12" key="1">
    <citation type="submission" date="2020-10" db="EMBL/GenBank/DDBJ databases">
        <title>Plant Genome Project.</title>
        <authorList>
            <person name="Zhang R.-G."/>
        </authorList>
    </citation>
    <scope>NUCLEOTIDE SEQUENCE [LARGE SCALE GENOMIC DNA]</scope>
    <source>
        <strain evidence="11">FAFU-HL-1</strain>
        <tissue evidence="11">Leaf</tissue>
    </source>
</reference>
<feature type="compositionally biased region" description="Low complexity" evidence="9">
    <location>
        <begin position="725"/>
        <end position="734"/>
    </location>
</feature>
<feature type="compositionally biased region" description="Polar residues" evidence="9">
    <location>
        <begin position="682"/>
        <end position="691"/>
    </location>
</feature>
<comment type="subcellular location">
    <subcellularLocation>
        <location evidence="1">Secreted</location>
    </subcellularLocation>
</comment>
<evidence type="ECO:0000313" key="11">
    <source>
        <dbReference type="EMBL" id="KAF9689017.1"/>
    </source>
</evidence>
<evidence type="ECO:0000259" key="10">
    <source>
        <dbReference type="PROSITE" id="PS50969"/>
    </source>
</evidence>
<dbReference type="Gene3D" id="6.10.250.940">
    <property type="match status" value="1"/>
</dbReference>
<dbReference type="InterPro" id="IPR036420">
    <property type="entry name" value="BRCT_dom_sf"/>
</dbReference>
<dbReference type="Gene3D" id="3.40.50.1820">
    <property type="entry name" value="alpha/beta hydrolase"/>
    <property type="match status" value="1"/>
</dbReference>
<feature type="compositionally biased region" description="Basic and acidic residues" evidence="9">
    <location>
        <begin position="33"/>
        <end position="43"/>
    </location>
</feature>
<feature type="compositionally biased region" description="Low complexity" evidence="9">
    <location>
        <begin position="1206"/>
        <end position="1240"/>
    </location>
</feature>
<dbReference type="InterPro" id="IPR040321">
    <property type="entry name" value="SCD2-like"/>
</dbReference>
<organism evidence="11 12">
    <name type="scientific">Salix dunnii</name>
    <dbReference type="NCBI Taxonomy" id="1413687"/>
    <lineage>
        <taxon>Eukaryota</taxon>
        <taxon>Viridiplantae</taxon>
        <taxon>Streptophyta</taxon>
        <taxon>Embryophyta</taxon>
        <taxon>Tracheophyta</taxon>
        <taxon>Spermatophyta</taxon>
        <taxon>Magnoliopsida</taxon>
        <taxon>eudicotyledons</taxon>
        <taxon>Gunneridae</taxon>
        <taxon>Pentapetalae</taxon>
        <taxon>rosids</taxon>
        <taxon>fabids</taxon>
        <taxon>Malpighiales</taxon>
        <taxon>Salicaceae</taxon>
        <taxon>Saliceae</taxon>
        <taxon>Salix</taxon>
    </lineage>
</organism>
<evidence type="ECO:0000256" key="5">
    <source>
        <dbReference type="ARBA" id="ARBA00022670"/>
    </source>
</evidence>
<dbReference type="GO" id="GO:0005576">
    <property type="term" value="C:extracellular region"/>
    <property type="evidence" value="ECO:0007669"/>
    <property type="project" value="UniProtKB-SubCell"/>
</dbReference>
<dbReference type="InterPro" id="IPR057473">
    <property type="entry name" value="ARM_CPL3"/>
</dbReference>
<dbReference type="PANTHER" id="PTHR31762:SF11">
    <property type="entry name" value="MYOSIN"/>
    <property type="match status" value="1"/>
</dbReference>
<evidence type="ECO:0000256" key="4">
    <source>
        <dbReference type="ARBA" id="ARBA00022645"/>
    </source>
</evidence>
<feature type="compositionally biased region" description="Polar residues" evidence="9">
    <location>
        <begin position="807"/>
        <end position="817"/>
    </location>
</feature>
<dbReference type="FunFam" id="3.40.50.1820:FF:000912">
    <property type="entry name" value="Uncharacterized protein"/>
    <property type="match status" value="1"/>
</dbReference>
<dbReference type="InterPro" id="IPR004274">
    <property type="entry name" value="FCP1_dom"/>
</dbReference>
<evidence type="ECO:0000256" key="8">
    <source>
        <dbReference type="SAM" id="Coils"/>
    </source>
</evidence>
<feature type="compositionally biased region" description="Polar residues" evidence="9">
    <location>
        <begin position="412"/>
        <end position="426"/>
    </location>
</feature>
<dbReference type="Pfam" id="PF25505">
    <property type="entry name" value="ARM_CPL3"/>
    <property type="match status" value="1"/>
</dbReference>
<dbReference type="Pfam" id="PF00450">
    <property type="entry name" value="Peptidase_S10"/>
    <property type="match status" value="3"/>
</dbReference>
<dbReference type="FunFam" id="3.40.50.1000:FF:000098">
    <property type="entry name" value="RNA polymerase II C-terminal domain phosphatase-like 3"/>
    <property type="match status" value="1"/>
</dbReference>
<dbReference type="PANTHER" id="PTHR31762">
    <property type="entry name" value="FAS-BINDING FACTOR-LIKE PROTEIN"/>
    <property type="match status" value="1"/>
</dbReference>
<dbReference type="CDD" id="cd07521">
    <property type="entry name" value="HAD_FCP1-like"/>
    <property type="match status" value="1"/>
</dbReference>
<dbReference type="SUPFAM" id="SSF56784">
    <property type="entry name" value="HAD-like"/>
    <property type="match status" value="1"/>
</dbReference>
<keyword evidence="5" id="KW-0645">Protease</keyword>
<keyword evidence="12" id="KW-1185">Reference proteome</keyword>
<dbReference type="SUPFAM" id="SSF52113">
    <property type="entry name" value="BRCT domain"/>
    <property type="match status" value="1"/>
</dbReference>
<dbReference type="SMART" id="SM00577">
    <property type="entry name" value="CPDc"/>
    <property type="match status" value="1"/>
</dbReference>
<dbReference type="Proteomes" id="UP000657918">
    <property type="component" value="Unassembled WGS sequence"/>
</dbReference>
<evidence type="ECO:0000256" key="7">
    <source>
        <dbReference type="ARBA" id="ARBA00023180"/>
    </source>
</evidence>
<dbReference type="OrthoDB" id="10249888at2759"/>
<comment type="caution">
    <text evidence="11">The sequence shown here is derived from an EMBL/GenBank/DDBJ whole genome shotgun (WGS) entry which is preliminary data.</text>
</comment>
<feature type="compositionally biased region" description="Basic and acidic residues" evidence="9">
    <location>
        <begin position="692"/>
        <end position="705"/>
    </location>
</feature>
<dbReference type="InterPro" id="IPR023214">
    <property type="entry name" value="HAD_sf"/>
</dbReference>
<dbReference type="InterPro" id="IPR018202">
    <property type="entry name" value="Ser_caboxypep_ser_AS"/>
</dbReference>
<feature type="domain" description="FCP1 homology" evidence="10">
    <location>
        <begin position="866"/>
        <end position="1045"/>
    </location>
</feature>
<dbReference type="InterPro" id="IPR033124">
    <property type="entry name" value="Ser_caboxypep_his_AS"/>
</dbReference>
<feature type="compositionally biased region" description="Polar residues" evidence="9">
    <location>
        <begin position="438"/>
        <end position="448"/>
    </location>
</feature>
<feature type="region of interest" description="Disordered" evidence="9">
    <location>
        <begin position="412"/>
        <end position="455"/>
    </location>
</feature>
<dbReference type="GO" id="GO:0000911">
    <property type="term" value="P:cytokinesis by cell plate formation"/>
    <property type="evidence" value="ECO:0007669"/>
    <property type="project" value="InterPro"/>
</dbReference>
<dbReference type="PROSITE" id="PS00131">
    <property type="entry name" value="CARBOXYPEPT_SER_SER"/>
    <property type="match status" value="1"/>
</dbReference>
<feature type="region of interest" description="Disordered" evidence="9">
    <location>
        <begin position="786"/>
        <end position="819"/>
    </location>
</feature>
<dbReference type="Gene3D" id="3.40.50.10190">
    <property type="entry name" value="BRCT domain"/>
    <property type="match status" value="1"/>
</dbReference>
<feature type="region of interest" description="Disordered" evidence="9">
    <location>
        <begin position="1"/>
        <end position="51"/>
    </location>
</feature>
<gene>
    <name evidence="11" type="ORF">SADUNF_Sadunf01G0048200</name>
</gene>
<keyword evidence="4" id="KW-0121">Carboxypeptidase</keyword>
<dbReference type="Pfam" id="PF03031">
    <property type="entry name" value="NIF"/>
    <property type="match status" value="1"/>
</dbReference>